<keyword evidence="1" id="KW-0472">Membrane</keyword>
<dbReference type="Proteomes" id="UP000539957">
    <property type="component" value="Unassembled WGS sequence"/>
</dbReference>
<evidence type="ECO:0000256" key="1">
    <source>
        <dbReference type="SAM" id="Phobius"/>
    </source>
</evidence>
<reference evidence="2 3" key="1">
    <citation type="submission" date="2020-08" db="EMBL/GenBank/DDBJ databases">
        <title>Functional genomics of gut bacteria from endangered species of beetles.</title>
        <authorList>
            <person name="Carlos-Shanley C."/>
        </authorList>
    </citation>
    <scope>NUCLEOTIDE SEQUENCE [LARGE SCALE GENOMIC DNA]</scope>
    <source>
        <strain evidence="2 3">S00123</strain>
    </source>
</reference>
<dbReference type="NCBIfam" id="NF046000">
    <property type="entry name" value="MAG1210_fam"/>
    <property type="match status" value="1"/>
</dbReference>
<dbReference type="AlphaFoldDB" id="A0A7W7IQJ1"/>
<name>A0A7W7IQJ1_9CAUL</name>
<organism evidence="2 3">
    <name type="scientific">Brevundimonas bullata</name>
    <dbReference type="NCBI Taxonomy" id="13160"/>
    <lineage>
        <taxon>Bacteria</taxon>
        <taxon>Pseudomonadati</taxon>
        <taxon>Pseudomonadota</taxon>
        <taxon>Alphaproteobacteria</taxon>
        <taxon>Caulobacterales</taxon>
        <taxon>Caulobacteraceae</taxon>
        <taxon>Brevundimonas</taxon>
    </lineage>
</organism>
<keyword evidence="3" id="KW-1185">Reference proteome</keyword>
<accession>A0A7W7IQJ1</accession>
<keyword evidence="1" id="KW-0812">Transmembrane</keyword>
<protein>
    <submittedName>
        <fullName evidence="2">Uncharacterized protein</fullName>
    </submittedName>
</protein>
<keyword evidence="1" id="KW-1133">Transmembrane helix</keyword>
<comment type="caution">
    <text evidence="2">The sequence shown here is derived from an EMBL/GenBank/DDBJ whole genome shotgun (WGS) entry which is preliminary data.</text>
</comment>
<evidence type="ECO:0000313" key="3">
    <source>
        <dbReference type="Proteomes" id="UP000539957"/>
    </source>
</evidence>
<proteinExistence type="predicted"/>
<evidence type="ECO:0000313" key="2">
    <source>
        <dbReference type="EMBL" id="MBB4798463.1"/>
    </source>
</evidence>
<dbReference type="RefSeq" id="WP_184269930.1">
    <property type="nucleotide sequence ID" value="NZ_JACHKY010000003.1"/>
</dbReference>
<feature type="transmembrane region" description="Helical" evidence="1">
    <location>
        <begin position="65"/>
        <end position="83"/>
    </location>
</feature>
<dbReference type="EMBL" id="JACHKY010000003">
    <property type="protein sequence ID" value="MBB4798463.1"/>
    <property type="molecule type" value="Genomic_DNA"/>
</dbReference>
<gene>
    <name evidence="2" type="ORF">HNP32_002207</name>
</gene>
<sequence length="575" mass="63982">MTEDVHEPLDHYQTNLKEAHRTHTADFFEDLVRTSGVDEAANARTVQDIRDLEQRGKASGASTRWWKLLRILVFVAVAATLFMAYRQHLAWLAGAAGLLVAVFAKLNPIIKAGNSRTQALAAALAEMEALAWGQMAALNRLFDWDIFAKLVGKTFPQIELDPYFSHARLTNLRQSYGWNDAFNSSRSVMFAHTGVVSGNPFILAQTLNHWIGSKTYSGSLTIHWTESGRDSNGRRTTVSRSQTLRASVTKPFPSYETESILIYGNHAAPDLTFSRQPSSLSGLDDGVINKWRKNQAIKKLETKARKLSSGSGFTPMANREFDALFAASDRDHEVQFRMLFTPLAQQEMVKILKDKTVGFGDNFVFSKMQKINAVEPRHLVGMDISASPGTFRFYDLAAARAHFNDYHNALFKAFYFSFAPILAIPLYQQHRPAEDIYAGVAQASCFWEHEALANYMGAGRFSHPDSVTRNVLKTVSHGGEEGAQKVQVTAHGFRGVDRVDHIPVRGGDGFTHQVPVHWIEYIPVDRTSEILVCDAAPTAAAGTDAAPPWRDHFTRHGLTPESAVARRSIFAALMQ</sequence>